<feature type="transmembrane region" description="Helical" evidence="2">
    <location>
        <begin position="120"/>
        <end position="140"/>
    </location>
</feature>
<gene>
    <name evidence="3" type="ORF">B0J13DRAFT_530773</name>
</gene>
<dbReference type="EMBL" id="JAGMUU010000023">
    <property type="protein sequence ID" value="KAH7126221.1"/>
    <property type="molecule type" value="Genomic_DNA"/>
</dbReference>
<feature type="transmembrane region" description="Helical" evidence="2">
    <location>
        <begin position="477"/>
        <end position="501"/>
    </location>
</feature>
<evidence type="ECO:0000313" key="4">
    <source>
        <dbReference type="Proteomes" id="UP000717696"/>
    </source>
</evidence>
<feature type="transmembrane region" description="Helical" evidence="2">
    <location>
        <begin position="521"/>
        <end position="539"/>
    </location>
</feature>
<feature type="transmembrane region" description="Helical" evidence="2">
    <location>
        <begin position="333"/>
        <end position="350"/>
    </location>
</feature>
<feature type="transmembrane region" description="Helical" evidence="2">
    <location>
        <begin position="55"/>
        <end position="81"/>
    </location>
</feature>
<comment type="caution">
    <text evidence="3">The sequence shown here is derived from an EMBL/GenBank/DDBJ whole genome shotgun (WGS) entry which is preliminary data.</text>
</comment>
<dbReference type="OrthoDB" id="5134073at2759"/>
<feature type="transmembrane region" description="Helical" evidence="2">
    <location>
        <begin position="431"/>
        <end position="456"/>
    </location>
</feature>
<feature type="region of interest" description="Disordered" evidence="1">
    <location>
        <begin position="542"/>
        <end position="562"/>
    </location>
</feature>
<dbReference type="AlphaFoldDB" id="A0A9P9DXD9"/>
<accession>A0A9P9DXD9</accession>
<feature type="compositionally biased region" description="Polar residues" evidence="1">
    <location>
        <begin position="547"/>
        <end position="560"/>
    </location>
</feature>
<organism evidence="3 4">
    <name type="scientific">Dactylonectria estremocensis</name>
    <dbReference type="NCBI Taxonomy" id="1079267"/>
    <lineage>
        <taxon>Eukaryota</taxon>
        <taxon>Fungi</taxon>
        <taxon>Dikarya</taxon>
        <taxon>Ascomycota</taxon>
        <taxon>Pezizomycotina</taxon>
        <taxon>Sordariomycetes</taxon>
        <taxon>Hypocreomycetidae</taxon>
        <taxon>Hypocreales</taxon>
        <taxon>Nectriaceae</taxon>
        <taxon>Dactylonectria</taxon>
    </lineage>
</organism>
<feature type="transmembrane region" description="Helical" evidence="2">
    <location>
        <begin position="214"/>
        <end position="232"/>
    </location>
</feature>
<evidence type="ECO:0000313" key="3">
    <source>
        <dbReference type="EMBL" id="KAH7126221.1"/>
    </source>
</evidence>
<keyword evidence="2" id="KW-1133">Transmembrane helix</keyword>
<feature type="transmembrane region" description="Helical" evidence="2">
    <location>
        <begin position="294"/>
        <end position="312"/>
    </location>
</feature>
<protein>
    <submittedName>
        <fullName evidence="3">Uncharacterized protein</fullName>
    </submittedName>
</protein>
<keyword evidence="2" id="KW-0472">Membrane</keyword>
<feature type="transmembrane region" description="Helical" evidence="2">
    <location>
        <begin position="146"/>
        <end position="165"/>
    </location>
</feature>
<proteinExistence type="predicted"/>
<feature type="transmembrane region" description="Helical" evidence="2">
    <location>
        <begin position="12"/>
        <end position="35"/>
    </location>
</feature>
<feature type="transmembrane region" description="Helical" evidence="2">
    <location>
        <begin position="177"/>
        <end position="202"/>
    </location>
</feature>
<reference evidence="3" key="1">
    <citation type="journal article" date="2021" name="Nat. Commun.">
        <title>Genetic determinants of endophytism in the Arabidopsis root mycobiome.</title>
        <authorList>
            <person name="Mesny F."/>
            <person name="Miyauchi S."/>
            <person name="Thiergart T."/>
            <person name="Pickel B."/>
            <person name="Atanasova L."/>
            <person name="Karlsson M."/>
            <person name="Huettel B."/>
            <person name="Barry K.W."/>
            <person name="Haridas S."/>
            <person name="Chen C."/>
            <person name="Bauer D."/>
            <person name="Andreopoulos W."/>
            <person name="Pangilinan J."/>
            <person name="LaButti K."/>
            <person name="Riley R."/>
            <person name="Lipzen A."/>
            <person name="Clum A."/>
            <person name="Drula E."/>
            <person name="Henrissat B."/>
            <person name="Kohler A."/>
            <person name="Grigoriev I.V."/>
            <person name="Martin F.M."/>
            <person name="Hacquard S."/>
        </authorList>
    </citation>
    <scope>NUCLEOTIDE SEQUENCE</scope>
    <source>
        <strain evidence="3">MPI-CAGE-AT-0021</strain>
    </source>
</reference>
<dbReference type="Proteomes" id="UP000717696">
    <property type="component" value="Unassembled WGS sequence"/>
</dbReference>
<name>A0A9P9DXD9_9HYPO</name>
<evidence type="ECO:0000256" key="1">
    <source>
        <dbReference type="SAM" id="MobiDB-lite"/>
    </source>
</evidence>
<evidence type="ECO:0000256" key="2">
    <source>
        <dbReference type="SAM" id="Phobius"/>
    </source>
</evidence>
<keyword evidence="4" id="KW-1185">Reference proteome</keyword>
<keyword evidence="2" id="KW-0812">Transmembrane</keyword>
<feature type="transmembrane region" description="Helical" evidence="2">
    <location>
        <begin position="264"/>
        <end position="282"/>
    </location>
</feature>
<sequence length="675" mass="73714">METYPSSISGPLLFTIFVMCICVWWASFAFVESSLRKFCPALYHRLNTESRTKKLFPFIMMSMRVALGVLVTFPTCAYGAIFTPWGFGHKLDHVGGICVATQATVWATELSMMREYSPELFVHHIVCLLVLANVVLSPPIHQLKLLYILFATQLGDLGAGSVAVLKLIGKRPASSKTLYGVVLVSTTWLASSKTSTGFWAVGNSLQSPYRGGDWIWTFCLLFWAFYSLFGAYRNLKWLGVIKSNPLRPYSLVLFNRVNLPISHILLGGAFGVSLLSTIFMYGMNHTQTLTSSDLTTLSALGLLGVSLGLTSAMGMRVMYPVKASLTDPWGRDLYLHYGMLIVAWWSYSATQSEPTIDRSTMMSALALNVPIFQTIAKVSYSYSVRDAATHFMPPHHKDEDEKPIPVAPAMAKISKTAIKAHIGMARANLTIFLIAVALLACNVMDLPEAGTLALGASLVSQLMRSPGMIYDSLNESAVAPFLHALLTSIGIVIELSILVYQLAARQMSVGRTLLSSVVYDYALIGVTIAAGFASEYLLADKTKPSKPKQNPTTSKESTALETRPKKGGLISPMVFSVSCAALAQGLMAYEVITYSGPQVLPEPGIAFTNFRGILTSPQAWMAAVLSTCLPIFLLKVLDFDSIRSTEEDNEDPDEDPVAAAERRRLVLEELAASPI</sequence>